<dbReference type="STRING" id="872970.SAMN04488134_11157"/>
<accession>A0A1H8RVU9</accession>
<name>A0A1H8RVU9_9BACI</name>
<proteinExistence type="predicted"/>
<dbReference type="OrthoDB" id="9788100at2"/>
<organism evidence="3 4">
    <name type="scientific">Amphibacillus marinus</name>
    <dbReference type="NCBI Taxonomy" id="872970"/>
    <lineage>
        <taxon>Bacteria</taxon>
        <taxon>Bacillati</taxon>
        <taxon>Bacillota</taxon>
        <taxon>Bacilli</taxon>
        <taxon>Bacillales</taxon>
        <taxon>Bacillaceae</taxon>
        <taxon>Amphibacillus</taxon>
    </lineage>
</organism>
<protein>
    <submittedName>
        <fullName evidence="3">Chemotaxis protein CheX</fullName>
    </submittedName>
</protein>
<evidence type="ECO:0000313" key="4">
    <source>
        <dbReference type="Proteomes" id="UP000199300"/>
    </source>
</evidence>
<feature type="domain" description="Chemotaxis phosphatase CheX-like" evidence="2">
    <location>
        <begin position="48"/>
        <end position="124"/>
    </location>
</feature>
<dbReference type="PANTHER" id="PTHR39452:SF1">
    <property type="entry name" value="CHEY-P PHOSPHATASE CHEX"/>
    <property type="match status" value="1"/>
</dbReference>
<dbReference type="InterPro" id="IPR028051">
    <property type="entry name" value="CheX-like_dom"/>
</dbReference>
<sequence length="154" mass="16620">MTVQEKSINEIIKAIYNGTIVSVKKIVPIDPTFGSPSLVEPPLAVEFGVMIGFTGEIKGELVLQANASFFKEIGEAMFGMPLSDEMLDSFAGELGNMIAGSLSTYLSSVDINTDITHPTLLKGDASLLGFKRALLVEITYATQQKLTLHLLLNQ</sequence>
<dbReference type="EMBL" id="FODJ01000011">
    <property type="protein sequence ID" value="SEO70492.1"/>
    <property type="molecule type" value="Genomic_DNA"/>
</dbReference>
<dbReference type="InterPro" id="IPR028976">
    <property type="entry name" value="CheC-like_sf"/>
</dbReference>
<dbReference type="PANTHER" id="PTHR39452">
    <property type="entry name" value="CHEY-P PHOSPHATASE CHEX"/>
    <property type="match status" value="1"/>
</dbReference>
<evidence type="ECO:0000256" key="1">
    <source>
        <dbReference type="ARBA" id="ARBA00022500"/>
    </source>
</evidence>
<dbReference type="CDD" id="cd17906">
    <property type="entry name" value="CheX"/>
    <property type="match status" value="1"/>
</dbReference>
<dbReference type="Gene3D" id="3.40.1550.10">
    <property type="entry name" value="CheC-like"/>
    <property type="match status" value="1"/>
</dbReference>
<reference evidence="3 4" key="1">
    <citation type="submission" date="2016-10" db="EMBL/GenBank/DDBJ databases">
        <authorList>
            <person name="de Groot N.N."/>
        </authorList>
    </citation>
    <scope>NUCLEOTIDE SEQUENCE [LARGE SCALE GENOMIC DNA]</scope>
    <source>
        <strain evidence="3 4">CGMCC 1.10434</strain>
    </source>
</reference>
<dbReference type="Proteomes" id="UP000199300">
    <property type="component" value="Unassembled WGS sequence"/>
</dbReference>
<dbReference type="GO" id="GO:0006935">
    <property type="term" value="P:chemotaxis"/>
    <property type="evidence" value="ECO:0007669"/>
    <property type="project" value="UniProtKB-KW"/>
</dbReference>
<keyword evidence="1" id="KW-0145">Chemotaxis</keyword>
<evidence type="ECO:0000313" key="3">
    <source>
        <dbReference type="EMBL" id="SEO70492.1"/>
    </source>
</evidence>
<evidence type="ECO:0000259" key="2">
    <source>
        <dbReference type="Pfam" id="PF13690"/>
    </source>
</evidence>
<dbReference type="InterPro" id="IPR038756">
    <property type="entry name" value="CheX-like"/>
</dbReference>
<dbReference type="Pfam" id="PF13690">
    <property type="entry name" value="CheX"/>
    <property type="match status" value="1"/>
</dbReference>
<gene>
    <name evidence="3" type="ORF">SAMN04488134_11157</name>
</gene>
<dbReference type="AlphaFoldDB" id="A0A1H8RVU9"/>
<keyword evidence="4" id="KW-1185">Reference proteome</keyword>
<dbReference type="SUPFAM" id="SSF103039">
    <property type="entry name" value="CheC-like"/>
    <property type="match status" value="1"/>
</dbReference>